<evidence type="ECO:0000259" key="3">
    <source>
        <dbReference type="PROSITE" id="PS51464"/>
    </source>
</evidence>
<dbReference type="EMBL" id="LBYB01000002">
    <property type="protein sequence ID" value="KKR42411.1"/>
    <property type="molecule type" value="Genomic_DNA"/>
</dbReference>
<dbReference type="GO" id="GO:1901135">
    <property type="term" value="P:carbohydrate derivative metabolic process"/>
    <property type="evidence" value="ECO:0007669"/>
    <property type="project" value="InterPro"/>
</dbReference>
<dbReference type="CDD" id="cd05017">
    <property type="entry name" value="SIS_PGI_PMI_1"/>
    <property type="match status" value="1"/>
</dbReference>
<proteinExistence type="inferred from homology"/>
<dbReference type="Proteomes" id="UP000034881">
    <property type="component" value="Unassembled WGS sequence"/>
</dbReference>
<dbReference type="PROSITE" id="PS51464">
    <property type="entry name" value="SIS"/>
    <property type="match status" value="1"/>
</dbReference>
<name>A0A0G0QY73_9BACT</name>
<dbReference type="AlphaFoldDB" id="A0A0G0QY73"/>
<protein>
    <submittedName>
        <fullName evidence="4">Bifunctional phosphoglucose/phosphomannose isomerase</fullName>
    </submittedName>
</protein>
<dbReference type="GO" id="GO:0004347">
    <property type="term" value="F:glucose-6-phosphate isomerase activity"/>
    <property type="evidence" value="ECO:0007669"/>
    <property type="project" value="InterPro"/>
</dbReference>
<comment type="caution">
    <text evidence="4">The sequence shown here is derived from an EMBL/GenBank/DDBJ whole genome shotgun (WGS) entry which is preliminary data.</text>
</comment>
<dbReference type="SUPFAM" id="SSF53697">
    <property type="entry name" value="SIS domain"/>
    <property type="match status" value="1"/>
</dbReference>
<evidence type="ECO:0000313" key="4">
    <source>
        <dbReference type="EMBL" id="KKR42411.1"/>
    </source>
</evidence>
<evidence type="ECO:0000256" key="2">
    <source>
        <dbReference type="ARBA" id="ARBA00023235"/>
    </source>
</evidence>
<dbReference type="InterPro" id="IPR035484">
    <property type="entry name" value="SIS_PGI/PMI_1"/>
</dbReference>
<keyword evidence="2 4" id="KW-0413">Isomerase</keyword>
<dbReference type="GO" id="GO:0097367">
    <property type="term" value="F:carbohydrate derivative binding"/>
    <property type="evidence" value="ECO:0007669"/>
    <property type="project" value="InterPro"/>
</dbReference>
<dbReference type="InterPro" id="IPR001347">
    <property type="entry name" value="SIS_dom"/>
</dbReference>
<accession>A0A0G0QY73</accession>
<dbReference type="Gene3D" id="3.40.50.10490">
    <property type="entry name" value="Glucose-6-phosphate isomerase like protein, domain 1"/>
    <property type="match status" value="2"/>
</dbReference>
<evidence type="ECO:0000256" key="1">
    <source>
        <dbReference type="ARBA" id="ARBA00010523"/>
    </source>
</evidence>
<dbReference type="GO" id="GO:0004476">
    <property type="term" value="F:mannose-6-phosphate isomerase activity"/>
    <property type="evidence" value="ECO:0007669"/>
    <property type="project" value="InterPro"/>
</dbReference>
<dbReference type="GO" id="GO:0005975">
    <property type="term" value="P:carbohydrate metabolic process"/>
    <property type="evidence" value="ECO:0007669"/>
    <property type="project" value="InterPro"/>
</dbReference>
<feature type="domain" description="SIS" evidence="3">
    <location>
        <begin position="32"/>
        <end position="183"/>
    </location>
</feature>
<organism evidence="4 5">
    <name type="scientific">Candidatus Daviesbacteria bacterium GW2011_GWC2_40_12</name>
    <dbReference type="NCBI Taxonomy" id="1618431"/>
    <lineage>
        <taxon>Bacteria</taxon>
        <taxon>Candidatus Daviesiibacteriota</taxon>
    </lineage>
</organism>
<dbReference type="Pfam" id="PF10432">
    <property type="entry name" value="bact-PGI_C"/>
    <property type="match status" value="1"/>
</dbReference>
<dbReference type="InterPro" id="IPR046348">
    <property type="entry name" value="SIS_dom_sf"/>
</dbReference>
<evidence type="ECO:0000313" key="5">
    <source>
        <dbReference type="Proteomes" id="UP000034881"/>
    </source>
</evidence>
<gene>
    <name evidence="4" type="ORF">UT77_C0002G0064</name>
</gene>
<dbReference type="CDD" id="cd05637">
    <property type="entry name" value="SIS_PGI_PMI_2"/>
    <property type="match status" value="1"/>
</dbReference>
<reference evidence="4 5" key="1">
    <citation type="journal article" date="2015" name="Nature">
        <title>rRNA introns, odd ribosomes, and small enigmatic genomes across a large radiation of phyla.</title>
        <authorList>
            <person name="Brown C.T."/>
            <person name="Hug L.A."/>
            <person name="Thomas B.C."/>
            <person name="Sharon I."/>
            <person name="Castelle C.J."/>
            <person name="Singh A."/>
            <person name="Wilkins M.J."/>
            <person name="Williams K.H."/>
            <person name="Banfield J.F."/>
        </authorList>
    </citation>
    <scope>NUCLEOTIDE SEQUENCE [LARGE SCALE GENOMIC DNA]</scope>
</reference>
<sequence length="338" mass="37265">MDNLDPKNVLGSTEMFALQCKQIWEEAKKLEFPSEYQNIENIIVCGMGGSAYGGYIISSLFKDKLKVPIVSNNDYTIPAFAGENTLVVLSSYSGSTEEVLSCAQKAKEAGCKLTALTGGGKLEEFLKDAGAPALIFEPKHNPSGQPRLGTGYMVLGMIALLNRSGILSVSDKEVAKAISELETDTENIKSKAKEMSEKIKGFIPVIFSAEFLGGNNHIIRNQFNETSKSFSAFAPLPELNHHLLEGFKNPEDKKLFVLFISSDLYSDKLKKRVELTKDVIEKNNVSFDEYKPAGSSKLAQMLNTLAFGGYLTLYLAFSYGLDPSLIPWVDYFKAQMEK</sequence>
<comment type="similarity">
    <text evidence="1">Belongs to the PGI/PMI family.</text>
</comment>
<dbReference type="InterPro" id="IPR019490">
    <property type="entry name" value="Glu6P/Mann6P_isomerase_C"/>
</dbReference>